<dbReference type="Gene3D" id="1.25.40.10">
    <property type="entry name" value="Tetratricopeptide repeat domain"/>
    <property type="match status" value="1"/>
</dbReference>
<organism evidence="4 5">
    <name type="scientific">Arthrobacter oryzae</name>
    <dbReference type="NCBI Taxonomy" id="409290"/>
    <lineage>
        <taxon>Bacteria</taxon>
        <taxon>Bacillati</taxon>
        <taxon>Actinomycetota</taxon>
        <taxon>Actinomycetes</taxon>
        <taxon>Micrococcales</taxon>
        <taxon>Micrococcaceae</taxon>
        <taxon>Arthrobacter</taxon>
    </lineage>
</organism>
<dbReference type="EMBL" id="RBIR01000009">
    <property type="protein sequence ID" value="RKR13712.1"/>
    <property type="molecule type" value="Genomic_DNA"/>
</dbReference>
<dbReference type="PANTHER" id="PTHR35807">
    <property type="entry name" value="TRANSCRIPTIONAL REGULATOR REDD-RELATED"/>
    <property type="match status" value="1"/>
</dbReference>
<dbReference type="InterPro" id="IPR005158">
    <property type="entry name" value="BTAD"/>
</dbReference>
<dbReference type="GO" id="GO:0003677">
    <property type="term" value="F:DNA binding"/>
    <property type="evidence" value="ECO:0007669"/>
    <property type="project" value="UniProtKB-KW"/>
</dbReference>
<protein>
    <submittedName>
        <fullName evidence="4">DNA-binding SARP family transcriptional activator</fullName>
    </submittedName>
</protein>
<dbReference type="OrthoDB" id="5509004at2"/>
<dbReference type="Pfam" id="PF03704">
    <property type="entry name" value="BTAD"/>
    <property type="match status" value="1"/>
</dbReference>
<name>A0A495E9X2_9MICC</name>
<evidence type="ECO:0000313" key="4">
    <source>
        <dbReference type="EMBL" id="RKR13712.1"/>
    </source>
</evidence>
<reference evidence="4 5" key="1">
    <citation type="submission" date="2018-10" db="EMBL/GenBank/DDBJ databases">
        <title>Genomic Encyclopedia of Type Strains, Phase IV (KMG-IV): sequencing the most valuable type-strain genomes for metagenomic binning, comparative biology and taxonomic classification.</title>
        <authorList>
            <person name="Goeker M."/>
        </authorList>
    </citation>
    <scope>NUCLEOTIDE SEQUENCE [LARGE SCALE GENOMIC DNA]</scope>
    <source>
        <strain evidence="4 5">DSM 25586</strain>
    </source>
</reference>
<keyword evidence="1" id="KW-0805">Transcription regulation</keyword>
<evidence type="ECO:0000256" key="2">
    <source>
        <dbReference type="ARBA" id="ARBA00023163"/>
    </source>
</evidence>
<dbReference type="PANTHER" id="PTHR35807:SF1">
    <property type="entry name" value="TRANSCRIPTIONAL REGULATOR REDD"/>
    <property type="match status" value="1"/>
</dbReference>
<feature type="domain" description="Bacterial transcriptional activator" evidence="3">
    <location>
        <begin position="97"/>
        <end position="234"/>
    </location>
</feature>
<dbReference type="SMART" id="SM01043">
    <property type="entry name" value="BTAD"/>
    <property type="match status" value="1"/>
</dbReference>
<proteinExistence type="predicted"/>
<evidence type="ECO:0000259" key="3">
    <source>
        <dbReference type="SMART" id="SM01043"/>
    </source>
</evidence>
<dbReference type="GO" id="GO:0006355">
    <property type="term" value="P:regulation of DNA-templated transcription"/>
    <property type="evidence" value="ECO:0007669"/>
    <property type="project" value="TreeGrafter"/>
</dbReference>
<accession>A0A495E9X2</accession>
<gene>
    <name evidence="4" type="ORF">C8D78_3370</name>
</gene>
<evidence type="ECO:0000256" key="1">
    <source>
        <dbReference type="ARBA" id="ARBA00023015"/>
    </source>
</evidence>
<keyword evidence="2" id="KW-0804">Transcription</keyword>
<keyword evidence="4" id="KW-0238">DNA-binding</keyword>
<dbReference type="SUPFAM" id="SSF48452">
    <property type="entry name" value="TPR-like"/>
    <property type="match status" value="1"/>
</dbReference>
<dbReference type="InterPro" id="IPR051677">
    <property type="entry name" value="AfsR-DnrI-RedD_regulator"/>
</dbReference>
<comment type="caution">
    <text evidence="4">The sequence shown here is derived from an EMBL/GenBank/DDBJ whole genome shotgun (WGS) entry which is preliminary data.</text>
</comment>
<dbReference type="AlphaFoldDB" id="A0A495E9X2"/>
<evidence type="ECO:0000313" key="5">
    <source>
        <dbReference type="Proteomes" id="UP000276055"/>
    </source>
</evidence>
<dbReference type="InterPro" id="IPR011990">
    <property type="entry name" value="TPR-like_helical_dom_sf"/>
</dbReference>
<sequence length="234" mass="26266">MGSGDFCHFQLSLFQSWKLRRDSCIVHVAARQQRLITALAINGPRPRSYLVGLLWPESPESRAMESLRVSMHLVSRQVPGLLVNEGAELSLSDLVDVDLHRVRSCVRELSQTGLNGNAAWALNLLRDAELLPGWYDDWVLFEQSRLRQDRLHAFHVIARGSLARCDFEVALEASEAALELEPLYESAVGLLIQAHRQQGNNAAALRAFEKYRAKLNEDMGLAPSEAIQRLVSEI</sequence>
<dbReference type="Proteomes" id="UP000276055">
    <property type="component" value="Unassembled WGS sequence"/>
</dbReference>